<keyword evidence="5 7" id="KW-1133">Transmembrane helix</keyword>
<keyword evidence="10" id="KW-1185">Reference proteome</keyword>
<dbReference type="Gene3D" id="1.20.1250.20">
    <property type="entry name" value="MFS general substrate transporter like domains"/>
    <property type="match status" value="1"/>
</dbReference>
<dbReference type="PANTHER" id="PTHR43124">
    <property type="entry name" value="PURINE EFFLUX PUMP PBUE"/>
    <property type="match status" value="1"/>
</dbReference>
<comment type="subcellular location">
    <subcellularLocation>
        <location evidence="1">Cell membrane</location>
        <topology evidence="1">Multi-pass membrane protein</topology>
    </subcellularLocation>
</comment>
<protein>
    <submittedName>
        <fullName evidence="9">MFS transporter</fullName>
    </submittedName>
</protein>
<dbReference type="InterPro" id="IPR050189">
    <property type="entry name" value="MFS_Efflux_Transporters"/>
</dbReference>
<proteinExistence type="predicted"/>
<reference evidence="9" key="1">
    <citation type="journal article" date="2024" name="Int. J. Syst. Evol. Microbiol.">
        <title>Polycladomyces zharkentensis sp. nov., a novel thermophilic cellulose- and starch-degrading member of the Bacillota from a geothermal aquifer in Kazakhstan.</title>
        <authorList>
            <person name="Mashzhan A."/>
            <person name="Kistaubayeva A."/>
            <person name="Javier-Lopez R."/>
            <person name="Bissenova U."/>
            <person name="Bissenbay A."/>
            <person name="Birkeland N.K."/>
        </authorList>
    </citation>
    <scope>NUCLEOTIDE SEQUENCE</scope>
    <source>
        <strain evidence="9">ZKZ2T</strain>
    </source>
</reference>
<evidence type="ECO:0000256" key="1">
    <source>
        <dbReference type="ARBA" id="ARBA00004651"/>
    </source>
</evidence>
<keyword evidence="6 7" id="KW-0472">Membrane</keyword>
<feature type="domain" description="Major facilitator superfamily (MFS) profile" evidence="8">
    <location>
        <begin position="45"/>
        <end position="150"/>
    </location>
</feature>
<evidence type="ECO:0000256" key="2">
    <source>
        <dbReference type="ARBA" id="ARBA00022448"/>
    </source>
</evidence>
<keyword evidence="3" id="KW-1003">Cell membrane</keyword>
<comment type="caution">
    <text evidence="9">The sequence shown here is derived from an EMBL/GenBank/DDBJ whole genome shotgun (WGS) entry which is preliminary data.</text>
</comment>
<evidence type="ECO:0000256" key="5">
    <source>
        <dbReference type="ARBA" id="ARBA00022989"/>
    </source>
</evidence>
<evidence type="ECO:0000313" key="10">
    <source>
        <dbReference type="Proteomes" id="UP001177120"/>
    </source>
</evidence>
<gene>
    <name evidence="9" type="ORF">JQC72_15825</name>
</gene>
<keyword evidence="4 7" id="KW-0812">Transmembrane</keyword>
<dbReference type="SUPFAM" id="SSF103473">
    <property type="entry name" value="MFS general substrate transporter"/>
    <property type="match status" value="1"/>
</dbReference>
<feature type="transmembrane region" description="Helical" evidence="7">
    <location>
        <begin position="45"/>
        <end position="66"/>
    </location>
</feature>
<feature type="transmembrane region" description="Helical" evidence="7">
    <location>
        <begin position="78"/>
        <end position="102"/>
    </location>
</feature>
<dbReference type="InterPro" id="IPR020846">
    <property type="entry name" value="MFS_dom"/>
</dbReference>
<evidence type="ECO:0000256" key="7">
    <source>
        <dbReference type="SAM" id="Phobius"/>
    </source>
</evidence>
<dbReference type="PROSITE" id="PS50850">
    <property type="entry name" value="MFS"/>
    <property type="match status" value="1"/>
</dbReference>
<evidence type="ECO:0000259" key="8">
    <source>
        <dbReference type="PROSITE" id="PS50850"/>
    </source>
</evidence>
<dbReference type="Proteomes" id="UP001177120">
    <property type="component" value="Unassembled WGS sequence"/>
</dbReference>
<organism evidence="9 10">
    <name type="scientific">Polycladomyces zharkentensis</name>
    <dbReference type="NCBI Taxonomy" id="2807616"/>
    <lineage>
        <taxon>Bacteria</taxon>
        <taxon>Bacillati</taxon>
        <taxon>Bacillota</taxon>
        <taxon>Bacilli</taxon>
        <taxon>Bacillales</taxon>
        <taxon>Thermoactinomycetaceae</taxon>
        <taxon>Polycladomyces</taxon>
    </lineage>
</organism>
<dbReference type="Pfam" id="PF07690">
    <property type="entry name" value="MFS_1"/>
    <property type="match status" value="1"/>
</dbReference>
<evidence type="ECO:0000256" key="6">
    <source>
        <dbReference type="ARBA" id="ARBA00023136"/>
    </source>
</evidence>
<dbReference type="InterPro" id="IPR036259">
    <property type="entry name" value="MFS_trans_sf"/>
</dbReference>
<name>A0ABS2WN75_9BACL</name>
<sequence>MLSILAFVIWGGAFGIYPRVHRSYPPGTPPDLLRSSGQVMTNGQAFSGLCVTFFLMLASFGMYTYLGSWLATAFHLKVTMVGIIIVAVGVGNFVGNMVGGFLSDRYGKRGMLMWALTVMAVTLFMLPHTVYSLTSALICIFVWMVSGGLP</sequence>
<dbReference type="EMBL" id="JAFHAP010000019">
    <property type="protein sequence ID" value="MBN2910962.1"/>
    <property type="molecule type" value="Genomic_DNA"/>
</dbReference>
<accession>A0ABS2WN75</accession>
<keyword evidence="2" id="KW-0813">Transport</keyword>
<feature type="transmembrane region" description="Helical" evidence="7">
    <location>
        <begin position="114"/>
        <end position="145"/>
    </location>
</feature>
<dbReference type="InterPro" id="IPR011701">
    <property type="entry name" value="MFS"/>
</dbReference>
<evidence type="ECO:0000256" key="4">
    <source>
        <dbReference type="ARBA" id="ARBA00022692"/>
    </source>
</evidence>
<evidence type="ECO:0000256" key="3">
    <source>
        <dbReference type="ARBA" id="ARBA00022475"/>
    </source>
</evidence>
<dbReference type="PANTHER" id="PTHR43124:SF3">
    <property type="entry name" value="CHLORAMPHENICOL EFFLUX PUMP RV0191"/>
    <property type="match status" value="1"/>
</dbReference>
<evidence type="ECO:0000313" key="9">
    <source>
        <dbReference type="EMBL" id="MBN2910962.1"/>
    </source>
</evidence>